<evidence type="ECO:0000313" key="3">
    <source>
        <dbReference type="Proteomes" id="UP001431783"/>
    </source>
</evidence>
<evidence type="ECO:0000259" key="1">
    <source>
        <dbReference type="Pfam" id="PF00688"/>
    </source>
</evidence>
<dbReference type="InterPro" id="IPR001111">
    <property type="entry name" value="TGF-b_propeptide"/>
</dbReference>
<dbReference type="Pfam" id="PF00688">
    <property type="entry name" value="TGFb_propeptide"/>
    <property type="match status" value="1"/>
</dbReference>
<proteinExistence type="predicted"/>
<comment type="caution">
    <text evidence="2">The sequence shown here is derived from an EMBL/GenBank/DDBJ whole genome shotgun (WGS) entry which is preliminary data.</text>
</comment>
<reference evidence="2 3" key="1">
    <citation type="submission" date="2023-03" db="EMBL/GenBank/DDBJ databases">
        <title>Genome insight into feeding habits of ladybird beetles.</title>
        <authorList>
            <person name="Li H.-S."/>
            <person name="Huang Y.-H."/>
            <person name="Pang H."/>
        </authorList>
    </citation>
    <scope>NUCLEOTIDE SEQUENCE [LARGE SCALE GENOMIC DNA]</scope>
    <source>
        <strain evidence="2">SYSU_2023b</strain>
        <tissue evidence="2">Whole body</tissue>
    </source>
</reference>
<keyword evidence="3" id="KW-1185">Reference proteome</keyword>
<accession>A0AAW1U7L7</accession>
<sequence length="130" mass="14896">MRHSRKEHDILYFPINEGATKYYIANATMYIYLEGHDRRPLPEINVEVFKVLKLPNHPETLKIHSVVSRTIQQPFGSGSWVSLDLSETVSEWFKNPRENHGFVVKAELDGKQIVITDPDGSDKGKVSVDF</sequence>
<evidence type="ECO:0000313" key="2">
    <source>
        <dbReference type="EMBL" id="KAK9875926.1"/>
    </source>
</evidence>
<dbReference type="Gene3D" id="2.60.120.970">
    <property type="match status" value="1"/>
</dbReference>
<dbReference type="AlphaFoldDB" id="A0AAW1U7L7"/>
<protein>
    <recommendedName>
        <fullName evidence="1">TGF-beta propeptide domain-containing protein</fullName>
    </recommendedName>
</protein>
<dbReference type="Proteomes" id="UP001431783">
    <property type="component" value="Unassembled WGS sequence"/>
</dbReference>
<feature type="domain" description="TGF-beta propeptide" evidence="1">
    <location>
        <begin position="8"/>
        <end position="109"/>
    </location>
</feature>
<organism evidence="2 3">
    <name type="scientific">Henosepilachna vigintioctopunctata</name>
    <dbReference type="NCBI Taxonomy" id="420089"/>
    <lineage>
        <taxon>Eukaryota</taxon>
        <taxon>Metazoa</taxon>
        <taxon>Ecdysozoa</taxon>
        <taxon>Arthropoda</taxon>
        <taxon>Hexapoda</taxon>
        <taxon>Insecta</taxon>
        <taxon>Pterygota</taxon>
        <taxon>Neoptera</taxon>
        <taxon>Endopterygota</taxon>
        <taxon>Coleoptera</taxon>
        <taxon>Polyphaga</taxon>
        <taxon>Cucujiformia</taxon>
        <taxon>Coccinelloidea</taxon>
        <taxon>Coccinellidae</taxon>
        <taxon>Epilachninae</taxon>
        <taxon>Epilachnini</taxon>
        <taxon>Henosepilachna</taxon>
    </lineage>
</organism>
<gene>
    <name evidence="2" type="ORF">WA026_011030</name>
</gene>
<name>A0AAW1U7L7_9CUCU</name>
<dbReference type="EMBL" id="JARQZJ010000035">
    <property type="protein sequence ID" value="KAK9875926.1"/>
    <property type="molecule type" value="Genomic_DNA"/>
</dbReference>